<dbReference type="SFLD" id="SFLDS00003">
    <property type="entry name" value="Haloacid_Dehalogenase"/>
    <property type="match status" value="1"/>
</dbReference>
<name>A0A914BPF5_PATMI</name>
<dbReference type="GO" id="GO:0019700">
    <property type="term" value="P:organic phosphonate catabolic process"/>
    <property type="evidence" value="ECO:0007669"/>
    <property type="project" value="InterPro"/>
</dbReference>
<dbReference type="Gene3D" id="3.40.50.1000">
    <property type="entry name" value="HAD superfamily/HAD-like"/>
    <property type="match status" value="1"/>
</dbReference>
<dbReference type="HAMAP" id="MF_01375">
    <property type="entry name" value="PhnX"/>
    <property type="match status" value="1"/>
</dbReference>
<evidence type="ECO:0000256" key="5">
    <source>
        <dbReference type="ARBA" id="ARBA00022842"/>
    </source>
</evidence>
<keyword evidence="3" id="KW-0479">Metal-binding</keyword>
<protein>
    <recommendedName>
        <fullName evidence="9">Phosphonoacetaldehyde hydrolase</fullName>
    </recommendedName>
</protein>
<sequence length="288" mass="32010">MASAVPWSNARMPYHHTRRYAGKIKAVIFDWAGTVLDCGVFAPALTFVEIFKREGVTITDEEARGPMGTHKRVHIQKVLELSSVRSRWAESHGKPPTDDDVERMYQNFVPLQCEVLKNHSQMIEGVVETVNHLRTDRALKIGSCTGFTSPIMADLKVIAASNGFVPDFIATADLVPQARPCPHMVWLNAIKIDVHPIEAIIKVDDTVDGIREGLAAGCWTVGVAKTGNYMAASEKQMAEMDRAEYDRRLQHAYDVLAECGSHYVIDSVKDLPPVIDDINRRMASGDRP</sequence>
<dbReference type="InterPro" id="IPR023198">
    <property type="entry name" value="PGP-like_dom2"/>
</dbReference>
<dbReference type="OrthoDB" id="40579at2759"/>
<dbReference type="GO" id="GO:0008967">
    <property type="term" value="F:phosphoglycolate phosphatase activity"/>
    <property type="evidence" value="ECO:0007669"/>
    <property type="project" value="TreeGrafter"/>
</dbReference>
<dbReference type="SUPFAM" id="SSF56784">
    <property type="entry name" value="HAD-like"/>
    <property type="match status" value="1"/>
</dbReference>
<keyword evidence="4" id="KW-0378">Hydrolase</keyword>
<dbReference type="GeneID" id="119745693"/>
<dbReference type="GO" id="GO:0046872">
    <property type="term" value="F:metal ion binding"/>
    <property type="evidence" value="ECO:0007669"/>
    <property type="project" value="UniProtKB-KW"/>
</dbReference>
<dbReference type="InterPro" id="IPR036412">
    <property type="entry name" value="HAD-like_sf"/>
</dbReference>
<dbReference type="NCBIfam" id="TIGR01422">
    <property type="entry name" value="phosphonatase"/>
    <property type="match status" value="1"/>
</dbReference>
<evidence type="ECO:0000256" key="4">
    <source>
        <dbReference type="ARBA" id="ARBA00022801"/>
    </source>
</evidence>
<dbReference type="PANTHER" id="PTHR43434:SF19">
    <property type="entry name" value="PHOSPHONOACETALDEHYDE HYDROLASE"/>
    <property type="match status" value="1"/>
</dbReference>
<evidence type="ECO:0008006" key="9">
    <source>
        <dbReference type="Google" id="ProtNLM"/>
    </source>
</evidence>
<organism evidence="7 8">
    <name type="scientific">Patiria miniata</name>
    <name type="common">Bat star</name>
    <name type="synonym">Asterina miniata</name>
    <dbReference type="NCBI Taxonomy" id="46514"/>
    <lineage>
        <taxon>Eukaryota</taxon>
        <taxon>Metazoa</taxon>
        <taxon>Echinodermata</taxon>
        <taxon>Eleutherozoa</taxon>
        <taxon>Asterozoa</taxon>
        <taxon>Asteroidea</taxon>
        <taxon>Valvatacea</taxon>
        <taxon>Valvatida</taxon>
        <taxon>Asterinidae</taxon>
        <taxon>Patiria</taxon>
    </lineage>
</organism>
<dbReference type="GO" id="GO:0006281">
    <property type="term" value="P:DNA repair"/>
    <property type="evidence" value="ECO:0007669"/>
    <property type="project" value="TreeGrafter"/>
</dbReference>
<keyword evidence="6" id="KW-0704">Schiff base</keyword>
<dbReference type="EnsemblMetazoa" id="XM_038222230.1">
    <property type="protein sequence ID" value="XP_038078158.1"/>
    <property type="gene ID" value="LOC119745693"/>
</dbReference>
<evidence type="ECO:0000256" key="3">
    <source>
        <dbReference type="ARBA" id="ARBA00022723"/>
    </source>
</evidence>
<evidence type="ECO:0000256" key="1">
    <source>
        <dbReference type="ARBA" id="ARBA00001946"/>
    </source>
</evidence>
<dbReference type="SFLD" id="SFLDG01135">
    <property type="entry name" value="C1.5.6:_HAD__Beta-PGM__Phospha"/>
    <property type="match status" value="1"/>
</dbReference>
<dbReference type="GO" id="GO:0050194">
    <property type="term" value="F:phosphonoacetaldehyde hydrolase activity"/>
    <property type="evidence" value="ECO:0007669"/>
    <property type="project" value="InterPro"/>
</dbReference>
<comment type="cofactor">
    <cofactor evidence="1">
        <name>Mg(2+)</name>
        <dbReference type="ChEBI" id="CHEBI:18420"/>
    </cofactor>
</comment>
<evidence type="ECO:0000256" key="2">
    <source>
        <dbReference type="ARBA" id="ARBA00011738"/>
    </source>
</evidence>
<dbReference type="Pfam" id="PF00702">
    <property type="entry name" value="Hydrolase"/>
    <property type="match status" value="1"/>
</dbReference>
<dbReference type="PANTHER" id="PTHR43434">
    <property type="entry name" value="PHOSPHOGLYCOLATE PHOSPHATASE"/>
    <property type="match status" value="1"/>
</dbReference>
<evidence type="ECO:0000313" key="7">
    <source>
        <dbReference type="EnsemblMetazoa" id="XP_038078158.1"/>
    </source>
</evidence>
<accession>A0A914BPF5</accession>
<dbReference type="SFLD" id="SFLDG01129">
    <property type="entry name" value="C1.5:_HAD__Beta-PGM__Phosphata"/>
    <property type="match status" value="1"/>
</dbReference>
<reference evidence="7" key="1">
    <citation type="submission" date="2022-11" db="UniProtKB">
        <authorList>
            <consortium name="EnsemblMetazoa"/>
        </authorList>
    </citation>
    <scope>IDENTIFICATION</scope>
</reference>
<dbReference type="InterPro" id="IPR023214">
    <property type="entry name" value="HAD_sf"/>
</dbReference>
<dbReference type="GO" id="GO:0005829">
    <property type="term" value="C:cytosol"/>
    <property type="evidence" value="ECO:0007669"/>
    <property type="project" value="TreeGrafter"/>
</dbReference>
<dbReference type="Proteomes" id="UP000887568">
    <property type="component" value="Unplaced"/>
</dbReference>
<proteinExistence type="inferred from homology"/>
<evidence type="ECO:0000313" key="8">
    <source>
        <dbReference type="Proteomes" id="UP000887568"/>
    </source>
</evidence>
<keyword evidence="5" id="KW-0460">Magnesium</keyword>
<dbReference type="AlphaFoldDB" id="A0A914BPF5"/>
<dbReference type="RefSeq" id="XP_038078158.1">
    <property type="nucleotide sequence ID" value="XM_038222230.1"/>
</dbReference>
<dbReference type="InterPro" id="IPR050155">
    <property type="entry name" value="HAD-like_hydrolase_sf"/>
</dbReference>
<evidence type="ECO:0000256" key="6">
    <source>
        <dbReference type="ARBA" id="ARBA00023270"/>
    </source>
</evidence>
<dbReference type="OMA" id="GRPAPWM"/>
<dbReference type="Gene3D" id="1.10.150.240">
    <property type="entry name" value="Putative phosphatase, domain 2"/>
    <property type="match status" value="1"/>
</dbReference>
<comment type="subunit">
    <text evidence="2">Homodimer.</text>
</comment>
<keyword evidence="8" id="KW-1185">Reference proteome</keyword>
<dbReference type="FunFam" id="1.10.150.240:FF:000006">
    <property type="entry name" value="Phosphonoacetaldehyde hydrolase"/>
    <property type="match status" value="1"/>
</dbReference>
<dbReference type="InterPro" id="IPR006323">
    <property type="entry name" value="Phosphonoacetald_hydro"/>
</dbReference>